<proteinExistence type="predicted"/>
<dbReference type="EMBL" id="SNZB01000007">
    <property type="protein sequence ID" value="TDR16757.1"/>
    <property type="molecule type" value="Genomic_DNA"/>
</dbReference>
<protein>
    <submittedName>
        <fullName evidence="1">Uncharacterized protein</fullName>
    </submittedName>
</protein>
<dbReference type="RefSeq" id="WP_099020056.1">
    <property type="nucleotide sequence ID" value="NZ_NIHB01000005.1"/>
</dbReference>
<dbReference type="Proteomes" id="UP000295724">
    <property type="component" value="Unassembled WGS sequence"/>
</dbReference>
<gene>
    <name evidence="1" type="ORF">C8D91_2663</name>
</gene>
<comment type="caution">
    <text evidence="1">The sequence shown here is derived from an EMBL/GenBank/DDBJ whole genome shotgun (WGS) entry which is preliminary data.</text>
</comment>
<evidence type="ECO:0000313" key="1">
    <source>
        <dbReference type="EMBL" id="TDR16757.1"/>
    </source>
</evidence>
<organism evidence="1 2">
    <name type="scientific">Marinicella litoralis</name>
    <dbReference type="NCBI Taxonomy" id="644220"/>
    <lineage>
        <taxon>Bacteria</taxon>
        <taxon>Pseudomonadati</taxon>
        <taxon>Pseudomonadota</taxon>
        <taxon>Gammaproteobacteria</taxon>
        <taxon>Lysobacterales</taxon>
        <taxon>Marinicellaceae</taxon>
        <taxon>Marinicella</taxon>
    </lineage>
</organism>
<reference evidence="1 2" key="1">
    <citation type="submission" date="2019-03" db="EMBL/GenBank/DDBJ databases">
        <title>Genomic Encyclopedia of Type Strains, Phase IV (KMG-IV): sequencing the most valuable type-strain genomes for metagenomic binning, comparative biology and taxonomic classification.</title>
        <authorList>
            <person name="Goeker M."/>
        </authorList>
    </citation>
    <scope>NUCLEOTIDE SEQUENCE [LARGE SCALE GENOMIC DNA]</scope>
    <source>
        <strain evidence="1 2">DSM 25488</strain>
    </source>
</reference>
<keyword evidence="2" id="KW-1185">Reference proteome</keyword>
<dbReference type="AlphaFoldDB" id="A0A4R6XHD0"/>
<sequence length="237" mass="25112">MKTILKNKMIKTHYILLPLMCLSGCKTLNLVPDDIPESVSMVVRCTANKAGAFTLTLNNGDGALSPPSGQVIQAQTKPYHAQASFTPNPTGRSREGSIICNHSVVQPNKPVTKKFKVRDRVEPVVALFAAPNVAQVGETFAVNVNITDDPTGPGQGVASGLDAIHVNLTGALRGPGIIELAGQNPGPPDGVQGPLQYNTPISITCVREGDATIRLFVLDAARNQTFSAIHQMACIRP</sequence>
<evidence type="ECO:0000313" key="2">
    <source>
        <dbReference type="Proteomes" id="UP000295724"/>
    </source>
</evidence>
<name>A0A4R6XHD0_9GAMM</name>
<accession>A0A4R6XHD0</accession>